<reference evidence="2 3" key="1">
    <citation type="journal article" date="2015" name="Nature">
        <title>rRNA introns, odd ribosomes, and small enigmatic genomes across a large radiation of phyla.</title>
        <authorList>
            <person name="Brown C.T."/>
            <person name="Hug L.A."/>
            <person name="Thomas B.C."/>
            <person name="Sharon I."/>
            <person name="Castelle C.J."/>
            <person name="Singh A."/>
            <person name="Wilkins M.J."/>
            <person name="Williams K.H."/>
            <person name="Banfield J.F."/>
        </authorList>
    </citation>
    <scope>NUCLEOTIDE SEQUENCE [LARGE SCALE GENOMIC DNA]</scope>
</reference>
<keyword evidence="1" id="KW-0472">Membrane</keyword>
<gene>
    <name evidence="2" type="ORF">UV12_C0007G0008</name>
</gene>
<dbReference type="AlphaFoldDB" id="A0A0G1CCV1"/>
<dbReference type="Proteomes" id="UP000034704">
    <property type="component" value="Unassembled WGS sequence"/>
</dbReference>
<name>A0A0G1CCV1_9BACT</name>
<evidence type="ECO:0000313" key="3">
    <source>
        <dbReference type="Proteomes" id="UP000034704"/>
    </source>
</evidence>
<dbReference type="STRING" id="1618756.UV12_C0007G0008"/>
<proteinExistence type="predicted"/>
<comment type="caution">
    <text evidence="2">The sequence shown here is derived from an EMBL/GenBank/DDBJ whole genome shotgun (WGS) entry which is preliminary data.</text>
</comment>
<organism evidence="2 3">
    <name type="scientific">Candidatus Nomurabacteria bacterium GW2011_GWC2_42_20</name>
    <dbReference type="NCBI Taxonomy" id="1618756"/>
    <lineage>
        <taxon>Bacteria</taxon>
        <taxon>Candidatus Nomuraibacteriota</taxon>
    </lineage>
</organism>
<evidence type="ECO:0000256" key="1">
    <source>
        <dbReference type="SAM" id="Phobius"/>
    </source>
</evidence>
<dbReference type="EMBL" id="LCDG01000007">
    <property type="protein sequence ID" value="KKS47468.1"/>
    <property type="molecule type" value="Genomic_DNA"/>
</dbReference>
<sequence length="82" mass="8895">MSTFVMGGIGPLDVSNGIYLLLIFLTLFFLSCVCAGTMLLKRRNSNQTMGGFDTEGEYPVGAEATLPDSLCLRVVEARESKK</sequence>
<accession>A0A0G1CCV1</accession>
<protein>
    <submittedName>
        <fullName evidence="2">Uncharacterized protein</fullName>
    </submittedName>
</protein>
<evidence type="ECO:0000313" key="2">
    <source>
        <dbReference type="EMBL" id="KKS47468.1"/>
    </source>
</evidence>
<keyword evidence="1" id="KW-0812">Transmembrane</keyword>
<keyword evidence="1" id="KW-1133">Transmembrane helix</keyword>
<feature type="transmembrane region" description="Helical" evidence="1">
    <location>
        <begin position="18"/>
        <end position="40"/>
    </location>
</feature>